<feature type="compositionally biased region" description="Polar residues" evidence="1">
    <location>
        <begin position="1"/>
        <end position="17"/>
    </location>
</feature>
<evidence type="ECO:0000313" key="2">
    <source>
        <dbReference type="EMBL" id="WVX66990.1"/>
    </source>
</evidence>
<reference evidence="2 3" key="1">
    <citation type="journal article" date="2024" name="Environ. Microbiol.">
        <title>Novel evolutionary insights on the interactions of the Holosporales (Alphaproteobacteria) with eukaryotic hosts from comparative genomics.</title>
        <authorList>
            <person name="Giovannini M."/>
            <person name="Petroni G."/>
            <person name="Castelli M."/>
        </authorList>
    </citation>
    <scope>NUCLEOTIDE SEQUENCE [LARGE SCALE GENOMIC DNA]</scope>
    <source>
        <strain evidence="2 3">US_Bl 15I1</strain>
    </source>
</reference>
<evidence type="ECO:0000256" key="1">
    <source>
        <dbReference type="SAM" id="MobiDB-lite"/>
    </source>
</evidence>
<organism evidence="2 3">
    <name type="scientific">Candidatus Bealeia paramacronuclearis</name>
    <dbReference type="NCBI Taxonomy" id="1921001"/>
    <lineage>
        <taxon>Bacteria</taxon>
        <taxon>Pseudomonadati</taxon>
        <taxon>Pseudomonadota</taxon>
        <taxon>Alphaproteobacteria</taxon>
        <taxon>Holosporales</taxon>
        <taxon>Holosporaceae</taxon>
        <taxon>Candidatus Bealeia</taxon>
    </lineage>
</organism>
<feature type="region of interest" description="Disordered" evidence="1">
    <location>
        <begin position="1"/>
        <end position="33"/>
    </location>
</feature>
<proteinExistence type="predicted"/>
<keyword evidence="3" id="KW-1185">Reference proteome</keyword>
<accession>A0ABZ2C6J2</accession>
<protein>
    <submittedName>
        <fullName evidence="2">Uncharacterized protein</fullName>
    </submittedName>
</protein>
<evidence type="ECO:0000313" key="3">
    <source>
        <dbReference type="Proteomes" id="UP001330434"/>
    </source>
</evidence>
<name>A0ABZ2C6J2_9PROT</name>
<gene>
    <name evidence="2" type="ORF">Bealeia1_01186</name>
</gene>
<dbReference type="EMBL" id="CP133270">
    <property type="protein sequence ID" value="WVX66990.1"/>
    <property type="molecule type" value="Genomic_DNA"/>
</dbReference>
<dbReference type="Proteomes" id="UP001330434">
    <property type="component" value="Chromosome"/>
</dbReference>
<sequence>MATNVSIDSTEETMQSHTPRRKIGDPNPQHAGLFQTLPKDILKLMAKKN</sequence>
<dbReference type="RefSeq" id="WP_331255800.1">
    <property type="nucleotide sequence ID" value="NZ_CP133270.1"/>
</dbReference>